<evidence type="ECO:0000313" key="3">
    <source>
        <dbReference type="Proteomes" id="UP000193090"/>
    </source>
</evidence>
<keyword evidence="3" id="KW-1185">Reference proteome</keyword>
<dbReference type="PANTHER" id="PTHR21310">
    <property type="entry name" value="AMINOGLYCOSIDE PHOSPHOTRANSFERASE-RELATED-RELATED"/>
    <property type="match status" value="1"/>
</dbReference>
<dbReference type="PANTHER" id="PTHR21310:SF40">
    <property type="entry name" value="AMINOGLYCOSIDE PHOSPHOTRANSFERASE DOMAIN-CONTAINING PROTEIN-RELATED"/>
    <property type="match status" value="1"/>
</dbReference>
<dbReference type="CDD" id="cd05154">
    <property type="entry name" value="ACAD10_11_N-like"/>
    <property type="match status" value="1"/>
</dbReference>
<reference evidence="2 3" key="1">
    <citation type="submission" date="2016-01" db="EMBL/GenBank/DDBJ databases">
        <title>The new phylogeny of the genus Mycobacterium.</title>
        <authorList>
            <person name="Tarcisio F."/>
            <person name="Conor M."/>
            <person name="Antonella G."/>
            <person name="Elisabetta G."/>
            <person name="Giulia F.S."/>
            <person name="Sara T."/>
            <person name="Anna F."/>
            <person name="Clotilde B."/>
            <person name="Roberto B."/>
            <person name="Veronica D.S."/>
            <person name="Fabio R."/>
            <person name="Monica P."/>
            <person name="Olivier J."/>
            <person name="Enrico T."/>
            <person name="Nicola S."/>
        </authorList>
    </citation>
    <scope>NUCLEOTIDE SEQUENCE [LARGE SCALE GENOMIC DNA]</scope>
    <source>
        <strain evidence="2 3">DSM 44153</strain>
    </source>
</reference>
<feature type="domain" description="Aminoglycoside phosphotransferase" evidence="1">
    <location>
        <begin position="14"/>
        <end position="245"/>
    </location>
</feature>
<sequence>MSAQGLGAGPLTEVAALGGGTQNVMVTFVRDGRPYVLRRGPRHLRPQSNKAILRETRVLDALKASDVPHPQLIAVCADPILLGGAVFYLMEPIDGFNPSVELPPQHANDPAIRERMAFNIIDALAKLGEIDYRAVGLNDFGKPDGFLERQVPRWLAELESYSGFDGYHGPEIPNIDLVADWLVRNRPAQQPAGIMHGDFHAANVMFDRASPDVAAIVDWEMATIGDPLLDLGWLLATWRLPQAPSVFGGPLMDSAPLPSATELTVRYGRRSSRDLSAMTWYTVLACFKLGILLEGTFARATAGLAPRRTGDELHAATLQLFERAADLMNGEQ</sequence>
<dbReference type="Pfam" id="PF01636">
    <property type="entry name" value="APH"/>
    <property type="match status" value="1"/>
</dbReference>
<comment type="caution">
    <text evidence="2">The sequence shown here is derived from an EMBL/GenBank/DDBJ whole genome shotgun (WGS) entry which is preliminary data.</text>
</comment>
<dbReference type="STRING" id="1798.AWC30_09185"/>
<dbReference type="SUPFAM" id="SSF56112">
    <property type="entry name" value="Protein kinase-like (PK-like)"/>
    <property type="match status" value="1"/>
</dbReference>
<dbReference type="AlphaFoldDB" id="A0A1X2EKF6"/>
<dbReference type="EMBL" id="LQPZ01000020">
    <property type="protein sequence ID" value="ORX05079.1"/>
    <property type="molecule type" value="Genomic_DNA"/>
</dbReference>
<gene>
    <name evidence="2" type="ORF">AWC30_09185</name>
</gene>
<dbReference type="InterPro" id="IPR051678">
    <property type="entry name" value="AGP_Transferase"/>
</dbReference>
<dbReference type="Proteomes" id="UP000193090">
    <property type="component" value="Unassembled WGS sequence"/>
</dbReference>
<dbReference type="OrthoDB" id="3806873at2"/>
<accession>A0A1X2EKF6</accession>
<dbReference type="Gene3D" id="3.30.200.20">
    <property type="entry name" value="Phosphorylase Kinase, domain 1"/>
    <property type="match status" value="1"/>
</dbReference>
<dbReference type="GO" id="GO:0016740">
    <property type="term" value="F:transferase activity"/>
    <property type="evidence" value="ECO:0007669"/>
    <property type="project" value="UniProtKB-KW"/>
</dbReference>
<keyword evidence="2" id="KW-0808">Transferase</keyword>
<evidence type="ECO:0000259" key="1">
    <source>
        <dbReference type="Pfam" id="PF01636"/>
    </source>
</evidence>
<proteinExistence type="predicted"/>
<dbReference type="InterPro" id="IPR002575">
    <property type="entry name" value="Aminoglycoside_PTrfase"/>
</dbReference>
<dbReference type="InterPro" id="IPR011009">
    <property type="entry name" value="Kinase-like_dom_sf"/>
</dbReference>
<protein>
    <submittedName>
        <fullName evidence="2">Aminoglycoside phosphotransferase</fullName>
    </submittedName>
</protein>
<dbReference type="RefSeq" id="WP_085109870.1">
    <property type="nucleotide sequence ID" value="NZ_JACKSN010000010.1"/>
</dbReference>
<organism evidence="2 3">
    <name type="scientific">Mycolicibacillus trivialis</name>
    <dbReference type="NCBI Taxonomy" id="1798"/>
    <lineage>
        <taxon>Bacteria</taxon>
        <taxon>Bacillati</taxon>
        <taxon>Actinomycetota</taxon>
        <taxon>Actinomycetes</taxon>
        <taxon>Mycobacteriales</taxon>
        <taxon>Mycobacteriaceae</taxon>
        <taxon>Mycolicibacillus</taxon>
    </lineage>
</organism>
<dbReference type="Gene3D" id="3.90.1200.10">
    <property type="match status" value="1"/>
</dbReference>
<evidence type="ECO:0000313" key="2">
    <source>
        <dbReference type="EMBL" id="ORX05079.1"/>
    </source>
</evidence>
<name>A0A1X2EKF6_9MYCO</name>
<dbReference type="InterPro" id="IPR041726">
    <property type="entry name" value="ACAD10_11_N"/>
</dbReference>